<dbReference type="AlphaFoldDB" id="A0A9Q1QCE8"/>
<dbReference type="PANTHER" id="PTHR47186:SF3">
    <property type="entry name" value="OS09G0267800 PROTEIN"/>
    <property type="match status" value="1"/>
</dbReference>
<dbReference type="OrthoDB" id="851662at2759"/>
<reference evidence="2" key="1">
    <citation type="submission" date="2022-04" db="EMBL/GenBank/DDBJ databases">
        <title>Carnegiea gigantea Genome sequencing and assembly v2.</title>
        <authorList>
            <person name="Copetti D."/>
            <person name="Sanderson M.J."/>
            <person name="Burquez A."/>
            <person name="Wojciechowski M.F."/>
        </authorList>
    </citation>
    <scope>NUCLEOTIDE SEQUENCE</scope>
    <source>
        <strain evidence="2">SGP5-SGP5p</strain>
        <tissue evidence="2">Aerial part</tissue>
    </source>
</reference>
<evidence type="ECO:0000259" key="1">
    <source>
        <dbReference type="Pfam" id="PF25019"/>
    </source>
</evidence>
<evidence type="ECO:0000313" key="2">
    <source>
        <dbReference type="EMBL" id="KAJ8436306.1"/>
    </source>
</evidence>
<dbReference type="Proteomes" id="UP001153076">
    <property type="component" value="Unassembled WGS sequence"/>
</dbReference>
<feature type="domain" description="R13L1/DRL21-like LRR repeat region" evidence="1">
    <location>
        <begin position="247"/>
        <end position="364"/>
    </location>
</feature>
<accession>A0A9Q1QCE8</accession>
<comment type="caution">
    <text evidence="2">The sequence shown here is derived from an EMBL/GenBank/DDBJ whole genome shotgun (WGS) entry which is preliminary data.</text>
</comment>
<evidence type="ECO:0000313" key="3">
    <source>
        <dbReference type="Proteomes" id="UP001153076"/>
    </source>
</evidence>
<gene>
    <name evidence="2" type="ORF">Cgig2_005230</name>
</gene>
<sequence>MPCCPMVEDLMLYGVSGTLLVSMAENSAGGNMPFGFFSKLKTLRISNVGDLISLPKECLSLDIRDHKLMNTSRLTISNSLLSLEFTHCHNLRSLFGGLEHRTALENLVIWNCKELDISSREDIEHEHCYCPKLNSLPDGFHKLNNLIQLGIYHCEGLTNRCPGPTGEDWLKIQHIPYVTVEPRVSTEESISPAPFYTLCSLFLINFSRTPIKELPNSITKLQHLRTLELHACHRLRGCLLGSKNLPISGDLMLVNVGSFEIKINEAKEANLSSKHALMELHLEGDLDEPFTSIQHDEATLEGLKPHHNLKRLMVPCHRGEKLPSWAVNDNLCTTFLNLIEVELSGFIRCQQVPSFSQLTSLKCLLS</sequence>
<dbReference type="PANTHER" id="PTHR47186">
    <property type="entry name" value="LEUCINE-RICH REPEAT-CONTAINING PROTEIN 57"/>
    <property type="match status" value="1"/>
</dbReference>
<keyword evidence="3" id="KW-1185">Reference proteome</keyword>
<dbReference type="EMBL" id="JAKOGI010000350">
    <property type="protein sequence ID" value="KAJ8436306.1"/>
    <property type="molecule type" value="Genomic_DNA"/>
</dbReference>
<dbReference type="Gene3D" id="3.80.10.10">
    <property type="entry name" value="Ribonuclease Inhibitor"/>
    <property type="match status" value="2"/>
</dbReference>
<proteinExistence type="predicted"/>
<dbReference type="Pfam" id="PF25019">
    <property type="entry name" value="LRR_R13L1-DRL21"/>
    <property type="match status" value="1"/>
</dbReference>
<organism evidence="2 3">
    <name type="scientific">Carnegiea gigantea</name>
    <dbReference type="NCBI Taxonomy" id="171969"/>
    <lineage>
        <taxon>Eukaryota</taxon>
        <taxon>Viridiplantae</taxon>
        <taxon>Streptophyta</taxon>
        <taxon>Embryophyta</taxon>
        <taxon>Tracheophyta</taxon>
        <taxon>Spermatophyta</taxon>
        <taxon>Magnoliopsida</taxon>
        <taxon>eudicotyledons</taxon>
        <taxon>Gunneridae</taxon>
        <taxon>Pentapetalae</taxon>
        <taxon>Caryophyllales</taxon>
        <taxon>Cactineae</taxon>
        <taxon>Cactaceae</taxon>
        <taxon>Cactoideae</taxon>
        <taxon>Echinocereeae</taxon>
        <taxon>Carnegiea</taxon>
    </lineage>
</organism>
<dbReference type="InterPro" id="IPR056789">
    <property type="entry name" value="LRR_R13L1-DRL21"/>
</dbReference>
<dbReference type="SUPFAM" id="SSF52058">
    <property type="entry name" value="L domain-like"/>
    <property type="match status" value="2"/>
</dbReference>
<protein>
    <recommendedName>
        <fullName evidence="1">R13L1/DRL21-like LRR repeat region domain-containing protein</fullName>
    </recommendedName>
</protein>
<dbReference type="InterPro" id="IPR032675">
    <property type="entry name" value="LRR_dom_sf"/>
</dbReference>
<name>A0A9Q1QCE8_9CARY</name>